<sequence length="732" mass="77399">MASPLRLVLFLITVTYSFIFSDTLAADSNDLKTYIVYMGDLPKTDHFSVASLHTNMLQQVTGSRASKSLLWSYKRSFNGFVAKLTEYEKNQLARMEGVVSVFPSRKKQLHTTRSWDFMGFPQDIKRASLESDVIVGMLDTGVWPESDSFKDDGFGPPPAKWKGSCTSTNFTCNKKLIGAKYYNTESEGRDKELSARDTEGHGTHTASTVAGRAVNNASLLGLANGTARGGVPSARIAVYKICFPAVGCSDADILAAFDDAIADGVDIISLSVGGSFPSDYFEDPIAIGAFHSMKNGILTSNSAGNNGPSQGSITNVSPWSLSVAASSIDRKFLTQIVLGNNMTYQGPAINTFDGVIHLIVYGASVPNTKKGFTSADSRYCEADSLDPTLVQNKIVVCEDLEAPANALQSGASGVVIDGDFGYEDFAFSYPLSTTYLSSKDGKAVLSYINSTTTPSANILKSIEPVDKAAPTVVSFSSRGPNLITLDVLKPDLTAPGVDILAAWSQATVTGDEGDTRVVPFNIISGTSMSCPHATGAAAYVKSFHPTWSPAAIKSALMTTAAPMNPTKNSDAEFAYGSGHIDPSKAIDPGLVYDAGEQDFVSFLCGQGYNATTLKMVTGDSSACSAATNATVWDLNYPSFALSAKQSGSISRTFNRTVTNVGASNSLYQANVVAPSGMAVKVNPSSLAFKAVGEMQSFVVTVDVTIGSNALSGKLVWSDGVHNVTSPIVAFLS</sequence>
<gene>
    <name evidence="1" type="ORF">L1987_35921</name>
</gene>
<evidence type="ECO:0000313" key="1">
    <source>
        <dbReference type="EMBL" id="KAI3793304.1"/>
    </source>
</evidence>
<reference evidence="2" key="1">
    <citation type="journal article" date="2022" name="Mol. Ecol. Resour.">
        <title>The genomes of chicory, endive, great burdock and yacon provide insights into Asteraceae palaeo-polyploidization history and plant inulin production.</title>
        <authorList>
            <person name="Fan W."/>
            <person name="Wang S."/>
            <person name="Wang H."/>
            <person name="Wang A."/>
            <person name="Jiang F."/>
            <person name="Liu H."/>
            <person name="Zhao H."/>
            <person name="Xu D."/>
            <person name="Zhang Y."/>
        </authorList>
    </citation>
    <scope>NUCLEOTIDE SEQUENCE [LARGE SCALE GENOMIC DNA]</scope>
    <source>
        <strain evidence="2">cv. Yunnan</strain>
    </source>
</reference>
<reference evidence="1 2" key="2">
    <citation type="journal article" date="2022" name="Mol. Ecol. Resour.">
        <title>The genomes of chicory, endive, great burdock and yacon provide insights into Asteraceae paleo-polyploidization history and plant inulin production.</title>
        <authorList>
            <person name="Fan W."/>
            <person name="Wang S."/>
            <person name="Wang H."/>
            <person name="Wang A."/>
            <person name="Jiang F."/>
            <person name="Liu H."/>
            <person name="Zhao H."/>
            <person name="Xu D."/>
            <person name="Zhang Y."/>
        </authorList>
    </citation>
    <scope>NUCLEOTIDE SEQUENCE [LARGE SCALE GENOMIC DNA]</scope>
    <source>
        <strain evidence="2">cv. Yunnan</strain>
        <tissue evidence="1">Leaves</tissue>
    </source>
</reference>
<comment type="caution">
    <text evidence="1">The sequence shown here is derived from an EMBL/GenBank/DDBJ whole genome shotgun (WGS) entry which is preliminary data.</text>
</comment>
<evidence type="ECO:0000313" key="2">
    <source>
        <dbReference type="Proteomes" id="UP001056120"/>
    </source>
</evidence>
<keyword evidence="2" id="KW-1185">Reference proteome</keyword>
<organism evidence="1 2">
    <name type="scientific">Smallanthus sonchifolius</name>
    <dbReference type="NCBI Taxonomy" id="185202"/>
    <lineage>
        <taxon>Eukaryota</taxon>
        <taxon>Viridiplantae</taxon>
        <taxon>Streptophyta</taxon>
        <taxon>Embryophyta</taxon>
        <taxon>Tracheophyta</taxon>
        <taxon>Spermatophyta</taxon>
        <taxon>Magnoliopsida</taxon>
        <taxon>eudicotyledons</taxon>
        <taxon>Gunneridae</taxon>
        <taxon>Pentapetalae</taxon>
        <taxon>asterids</taxon>
        <taxon>campanulids</taxon>
        <taxon>Asterales</taxon>
        <taxon>Asteraceae</taxon>
        <taxon>Asteroideae</taxon>
        <taxon>Heliantheae alliance</taxon>
        <taxon>Millerieae</taxon>
        <taxon>Smallanthus</taxon>
    </lineage>
</organism>
<proteinExistence type="predicted"/>
<accession>A0ACB9HC00</accession>
<protein>
    <submittedName>
        <fullName evidence="1">Uncharacterized protein</fullName>
    </submittedName>
</protein>
<name>A0ACB9HC00_9ASTR</name>
<dbReference type="Proteomes" id="UP001056120">
    <property type="component" value="Linkage Group LG12"/>
</dbReference>
<dbReference type="EMBL" id="CM042029">
    <property type="protein sequence ID" value="KAI3793304.1"/>
    <property type="molecule type" value="Genomic_DNA"/>
</dbReference>